<protein>
    <submittedName>
        <fullName evidence="3">Uncharacterized protein</fullName>
    </submittedName>
</protein>
<keyword evidence="2" id="KW-1133">Transmembrane helix</keyword>
<dbReference type="Proteomes" id="UP000322699">
    <property type="component" value="Unassembled WGS sequence"/>
</dbReference>
<evidence type="ECO:0000313" key="4">
    <source>
        <dbReference type="Proteomes" id="UP000322699"/>
    </source>
</evidence>
<organism evidence="3 4">
    <name type="scientific">Rubripirellula obstinata</name>
    <dbReference type="NCBI Taxonomy" id="406547"/>
    <lineage>
        <taxon>Bacteria</taxon>
        <taxon>Pseudomonadati</taxon>
        <taxon>Planctomycetota</taxon>
        <taxon>Planctomycetia</taxon>
        <taxon>Pirellulales</taxon>
        <taxon>Pirellulaceae</taxon>
        <taxon>Rubripirellula</taxon>
    </lineage>
</organism>
<name>A0A5B1CDE5_9BACT</name>
<gene>
    <name evidence="3" type="ORF">LF1_52920</name>
</gene>
<keyword evidence="2" id="KW-0812">Transmembrane</keyword>
<dbReference type="RefSeq" id="WP_068267637.1">
    <property type="nucleotide sequence ID" value="NZ_LWSK01000230.1"/>
</dbReference>
<evidence type="ECO:0000256" key="2">
    <source>
        <dbReference type="SAM" id="Phobius"/>
    </source>
</evidence>
<reference evidence="3 4" key="1">
    <citation type="submission" date="2019-08" db="EMBL/GenBank/DDBJ databases">
        <title>Deep-cultivation of Planctomycetes and their phenomic and genomic characterization uncovers novel biology.</title>
        <authorList>
            <person name="Wiegand S."/>
            <person name="Jogler M."/>
            <person name="Boedeker C."/>
            <person name="Pinto D."/>
            <person name="Vollmers J."/>
            <person name="Rivas-Marin E."/>
            <person name="Kohn T."/>
            <person name="Peeters S.H."/>
            <person name="Heuer A."/>
            <person name="Rast P."/>
            <person name="Oberbeckmann S."/>
            <person name="Bunk B."/>
            <person name="Jeske O."/>
            <person name="Meyerdierks A."/>
            <person name="Storesund J.E."/>
            <person name="Kallscheuer N."/>
            <person name="Luecker S."/>
            <person name="Lage O.M."/>
            <person name="Pohl T."/>
            <person name="Merkel B.J."/>
            <person name="Hornburger P."/>
            <person name="Mueller R.-W."/>
            <person name="Bruemmer F."/>
            <person name="Labrenz M."/>
            <person name="Spormann A.M."/>
            <person name="Op Den Camp H."/>
            <person name="Overmann J."/>
            <person name="Amann R."/>
            <person name="Jetten M.S.M."/>
            <person name="Mascher T."/>
            <person name="Medema M.H."/>
            <person name="Devos D.P."/>
            <person name="Kaster A.-K."/>
            <person name="Ovreas L."/>
            <person name="Rohde M."/>
            <person name="Galperin M.Y."/>
            <person name="Jogler C."/>
        </authorList>
    </citation>
    <scope>NUCLEOTIDE SEQUENCE [LARGE SCALE GENOMIC DNA]</scope>
    <source>
        <strain evidence="3 4">LF1</strain>
    </source>
</reference>
<dbReference type="EMBL" id="VRLW01000002">
    <property type="protein sequence ID" value="KAA1257443.1"/>
    <property type="molecule type" value="Genomic_DNA"/>
</dbReference>
<sequence>MANEGDIETSAEPPEPKPNRRLDRPQMFSVAGAVVGATIANISGIFGGASLIIGGALGGGVGGGLGYLAGKWLFPNDGPESDPVIIASKKQSDKDFLAVAGCAVLIVLILGACAIGWAILGA</sequence>
<feature type="transmembrane region" description="Helical" evidence="2">
    <location>
        <begin position="52"/>
        <end position="74"/>
    </location>
</feature>
<dbReference type="AlphaFoldDB" id="A0A5B1CDE5"/>
<feature type="transmembrane region" description="Helical" evidence="2">
    <location>
        <begin position="95"/>
        <end position="120"/>
    </location>
</feature>
<accession>A0A5B1CDE5</accession>
<proteinExistence type="predicted"/>
<evidence type="ECO:0000313" key="3">
    <source>
        <dbReference type="EMBL" id="KAA1257443.1"/>
    </source>
</evidence>
<feature type="region of interest" description="Disordered" evidence="1">
    <location>
        <begin position="1"/>
        <end position="23"/>
    </location>
</feature>
<feature type="transmembrane region" description="Helical" evidence="2">
    <location>
        <begin position="27"/>
        <end position="46"/>
    </location>
</feature>
<evidence type="ECO:0000256" key="1">
    <source>
        <dbReference type="SAM" id="MobiDB-lite"/>
    </source>
</evidence>
<comment type="caution">
    <text evidence="3">The sequence shown here is derived from an EMBL/GenBank/DDBJ whole genome shotgun (WGS) entry which is preliminary data.</text>
</comment>
<keyword evidence="2" id="KW-0472">Membrane</keyword>
<keyword evidence="4" id="KW-1185">Reference proteome</keyword>
<feature type="compositionally biased region" description="Basic and acidic residues" evidence="1">
    <location>
        <begin position="14"/>
        <end position="23"/>
    </location>
</feature>